<keyword evidence="4" id="KW-0472">Membrane</keyword>
<sequence>MLQLFHNFHFIITYEALMNKIFTLFILFLFTNAICIKANAQVGQQDSNEVVKLNKQAYDNRLTSPDQTIAFANKALAIAEKAGYEKGVGEAYRVRGIGNYYLNMASAAIHDYLQALSVFSKIKDLRNEAKVYNNIGNLYLDNNYASSLEYLKKSLAIAQKLNDKQLIGSSYLNIGNVYYRKKSFYQALTYYDKGNSIFMSIKDTVNLIQALQNRGVIYFNLNQFDKAENLLLAANKAAKEMDLNKPVASTNLTLASLYIAQRRFDEAERIVREGQAYSKAVKDEKLESDYNYTIYQLESKRKNYERALYYLQTIFRQDSTIYTSNESTQINMMQEQFKQQARQRENELTIQRQQNDRIKFWAVTVVAGLLSVVIVLLVSNVKRKTITNTKLTELNEEVSRQKDNLDRVNHHLEEIIDERTKDLQIKNKKLSEYSSYLSHQIRGPIATLRGLMNLEKEGLVDEKECINMMDKCVSDIDQKIIEMSDMLNDSGKNVF</sequence>
<keyword evidence="4" id="KW-1133">Transmembrane helix</keyword>
<dbReference type="GO" id="GO:0000155">
    <property type="term" value="F:phosphorelay sensor kinase activity"/>
    <property type="evidence" value="ECO:0007669"/>
    <property type="project" value="InterPro"/>
</dbReference>
<keyword evidence="3" id="KW-0175">Coiled coil</keyword>
<gene>
    <name evidence="5" type="ORF">E2R65_02270</name>
</gene>
<feature type="transmembrane region" description="Helical" evidence="4">
    <location>
        <begin position="360"/>
        <end position="381"/>
    </location>
</feature>
<evidence type="ECO:0000313" key="6">
    <source>
        <dbReference type="Proteomes" id="UP000297248"/>
    </source>
</evidence>
<dbReference type="SMART" id="SM00028">
    <property type="entry name" value="TPR"/>
    <property type="match status" value="5"/>
</dbReference>
<dbReference type="InterPro" id="IPR003661">
    <property type="entry name" value="HisK_dim/P_dom"/>
</dbReference>
<dbReference type="Proteomes" id="UP000297248">
    <property type="component" value="Unassembled WGS sequence"/>
</dbReference>
<reference evidence="5 6" key="1">
    <citation type="journal article" date="2016" name="Int. J. Syst. Evol. Microbiol.">
        <title>Proposal of Mucilaginibacter phyllosphaerae sp. nov. isolated from the phyllosphere of Galium album.</title>
        <authorList>
            <person name="Aydogan E.L."/>
            <person name="Busse H.J."/>
            <person name="Moser G."/>
            <person name="Muller C."/>
            <person name="Kampfer P."/>
            <person name="Glaeser S.P."/>
        </authorList>
    </citation>
    <scope>NUCLEOTIDE SEQUENCE [LARGE SCALE GENOMIC DNA]</scope>
    <source>
        <strain evidence="5 6">PP-F2FG21</strain>
    </source>
</reference>
<accession>A0A4Y8AKH3</accession>
<evidence type="ECO:0000313" key="5">
    <source>
        <dbReference type="EMBL" id="TEW69009.1"/>
    </source>
</evidence>
<protein>
    <recommendedName>
        <fullName evidence="2">histidine kinase</fullName>
        <ecNumber evidence="2">2.7.13.3</ecNumber>
    </recommendedName>
</protein>
<keyword evidence="4" id="KW-0812">Transmembrane</keyword>
<proteinExistence type="predicted"/>
<comment type="catalytic activity">
    <reaction evidence="1">
        <text>ATP + protein L-histidine = ADP + protein N-phospho-L-histidine.</text>
        <dbReference type="EC" id="2.7.13.3"/>
    </reaction>
</comment>
<dbReference type="Gene3D" id="1.25.40.10">
    <property type="entry name" value="Tetratricopeptide repeat domain"/>
    <property type="match status" value="2"/>
</dbReference>
<dbReference type="PANTHER" id="PTHR10098:SF108">
    <property type="entry name" value="TETRATRICOPEPTIDE REPEAT PROTEIN 28"/>
    <property type="match status" value="1"/>
</dbReference>
<dbReference type="EC" id="2.7.13.3" evidence="2"/>
<evidence type="ECO:0000256" key="1">
    <source>
        <dbReference type="ARBA" id="ARBA00000085"/>
    </source>
</evidence>
<feature type="coiled-coil region" evidence="3">
    <location>
        <begin position="388"/>
        <end position="418"/>
    </location>
</feature>
<dbReference type="Gene3D" id="1.10.287.130">
    <property type="match status" value="1"/>
</dbReference>
<comment type="caution">
    <text evidence="5">The sequence shown here is derived from an EMBL/GenBank/DDBJ whole genome shotgun (WGS) entry which is preliminary data.</text>
</comment>
<dbReference type="AlphaFoldDB" id="A0A4Y8AKH3"/>
<dbReference type="SUPFAM" id="SSF48452">
    <property type="entry name" value="TPR-like"/>
    <property type="match status" value="2"/>
</dbReference>
<dbReference type="EMBL" id="SNQG01000001">
    <property type="protein sequence ID" value="TEW69009.1"/>
    <property type="molecule type" value="Genomic_DNA"/>
</dbReference>
<dbReference type="InterPro" id="IPR019734">
    <property type="entry name" value="TPR_rpt"/>
</dbReference>
<organism evidence="5 6">
    <name type="scientific">Mucilaginibacter phyllosphaerae</name>
    <dbReference type="NCBI Taxonomy" id="1812349"/>
    <lineage>
        <taxon>Bacteria</taxon>
        <taxon>Pseudomonadati</taxon>
        <taxon>Bacteroidota</taxon>
        <taxon>Sphingobacteriia</taxon>
        <taxon>Sphingobacteriales</taxon>
        <taxon>Sphingobacteriaceae</taxon>
        <taxon>Mucilaginibacter</taxon>
    </lineage>
</organism>
<dbReference type="CDD" id="cd00082">
    <property type="entry name" value="HisKA"/>
    <property type="match status" value="1"/>
</dbReference>
<dbReference type="InterPro" id="IPR011990">
    <property type="entry name" value="TPR-like_helical_dom_sf"/>
</dbReference>
<dbReference type="InterPro" id="IPR036097">
    <property type="entry name" value="HisK_dim/P_sf"/>
</dbReference>
<dbReference type="SUPFAM" id="SSF47384">
    <property type="entry name" value="Homodimeric domain of signal transducing histidine kinase"/>
    <property type="match status" value="1"/>
</dbReference>
<dbReference type="Pfam" id="PF13374">
    <property type="entry name" value="TPR_10"/>
    <property type="match status" value="1"/>
</dbReference>
<dbReference type="PANTHER" id="PTHR10098">
    <property type="entry name" value="RAPSYN-RELATED"/>
    <property type="match status" value="1"/>
</dbReference>
<evidence type="ECO:0000256" key="4">
    <source>
        <dbReference type="SAM" id="Phobius"/>
    </source>
</evidence>
<name>A0A4Y8AKH3_9SPHI</name>
<evidence type="ECO:0000256" key="3">
    <source>
        <dbReference type="SAM" id="Coils"/>
    </source>
</evidence>
<evidence type="ECO:0000256" key="2">
    <source>
        <dbReference type="ARBA" id="ARBA00012438"/>
    </source>
</evidence>